<feature type="glycosylation site" description="N-linked (GlcNAc...) asparagine" evidence="6">
    <location>
        <position position="118"/>
    </location>
</feature>
<keyword evidence="8" id="KW-0134">Cell wall</keyword>
<evidence type="ECO:0000256" key="2">
    <source>
        <dbReference type="ARBA" id="ARBA00022801"/>
    </source>
</evidence>
<dbReference type="PROSITE" id="PS51762">
    <property type="entry name" value="GH16_2"/>
    <property type="match status" value="1"/>
</dbReference>
<evidence type="ECO:0000256" key="8">
    <source>
        <dbReference type="RuleBase" id="RU361120"/>
    </source>
</evidence>
<keyword evidence="2 8" id="KW-0378">Hydrolase</keyword>
<dbReference type="InterPro" id="IPR000757">
    <property type="entry name" value="Beta-glucanase-like"/>
</dbReference>
<feature type="active site" description="Nucleophile" evidence="7">
    <location>
        <position position="110"/>
    </location>
</feature>
<gene>
    <name evidence="10" type="ORF">SO70L01_000001</name>
</gene>
<keyword evidence="8" id="KW-0052">Apoplast</keyword>
<keyword evidence="8" id="KW-0964">Secreted</keyword>
<dbReference type="PANTHER" id="PTHR31062">
    <property type="entry name" value="XYLOGLUCAN ENDOTRANSGLUCOSYLASE/HYDROLASE PROTEIN 8-RELATED"/>
    <property type="match status" value="1"/>
</dbReference>
<dbReference type="GO" id="GO:0016762">
    <property type="term" value="F:xyloglucan:xyloglucosyl transferase activity"/>
    <property type="evidence" value="ECO:0007669"/>
    <property type="project" value="UniProtKB-EC"/>
</dbReference>
<dbReference type="GO" id="GO:0004553">
    <property type="term" value="F:hydrolase activity, hydrolyzing O-glycosyl compounds"/>
    <property type="evidence" value="ECO:0007669"/>
    <property type="project" value="InterPro"/>
</dbReference>
<dbReference type="InterPro" id="IPR016455">
    <property type="entry name" value="XTH"/>
</dbReference>
<protein>
    <recommendedName>
        <fullName evidence="8">Xyloglucan endotransglucosylase/hydrolase</fullName>
        <ecNumber evidence="8">2.4.1.207</ecNumber>
    </recommendedName>
</protein>
<dbReference type="InterPro" id="IPR010713">
    <property type="entry name" value="XET_C"/>
</dbReference>
<evidence type="ECO:0000313" key="10">
    <source>
        <dbReference type="EMBL" id="AWA44652.1"/>
    </source>
</evidence>
<dbReference type="PRINTS" id="PR00737">
    <property type="entry name" value="GLHYDRLASE16"/>
</dbReference>
<reference evidence="10" key="1">
    <citation type="submission" date="2018-04" db="EMBL/GenBank/DDBJ databases">
        <title>Comparative Analysis of Homologous Sequences of Saccharum officinarum and Saccharum spontaneum Reveals Independent Polyploidization Events.</title>
        <authorList>
            <person name="Sharma A."/>
            <person name="Song J."/>
            <person name="Lin Q."/>
            <person name="Singh R."/>
            <person name="Ramos N."/>
            <person name="Wang K."/>
            <person name="Zhang J."/>
            <person name="Ming R."/>
            <person name="Yu Q."/>
        </authorList>
    </citation>
    <scope>NUCLEOTIDE SEQUENCE</scope>
</reference>
<evidence type="ECO:0000256" key="6">
    <source>
        <dbReference type="PIRSR" id="PIRSR005604-2"/>
    </source>
</evidence>
<dbReference type="EMBL" id="MH182578">
    <property type="protein sequence ID" value="AWA44652.1"/>
    <property type="molecule type" value="Genomic_DNA"/>
</dbReference>
<comment type="PTM">
    <text evidence="8">Contains at least one intrachain disulfide bond essential for its enzymatic activity.</text>
</comment>
<comment type="subcellular location">
    <subcellularLocation>
        <location evidence="8">Secreted</location>
        <location evidence="8">Cell wall</location>
    </subcellularLocation>
    <subcellularLocation>
        <location evidence="8">Secreted</location>
        <location evidence="8">Extracellular space</location>
        <location evidence="8">Apoplast</location>
    </subcellularLocation>
</comment>
<keyword evidence="3" id="KW-1015">Disulfide bond</keyword>
<organism evidence="10">
    <name type="scientific">Saccharum officinarum</name>
    <name type="common">Sugarcane</name>
    <dbReference type="NCBI Taxonomy" id="4547"/>
    <lineage>
        <taxon>Eukaryota</taxon>
        <taxon>Viridiplantae</taxon>
        <taxon>Streptophyta</taxon>
        <taxon>Embryophyta</taxon>
        <taxon>Tracheophyta</taxon>
        <taxon>Spermatophyta</taxon>
        <taxon>Magnoliopsida</taxon>
        <taxon>Liliopsida</taxon>
        <taxon>Poales</taxon>
        <taxon>Poaceae</taxon>
        <taxon>PACMAD clade</taxon>
        <taxon>Panicoideae</taxon>
        <taxon>Andropogonodae</taxon>
        <taxon>Andropogoneae</taxon>
        <taxon>Saccharinae</taxon>
        <taxon>Saccharum</taxon>
        <taxon>Saccharum officinarum species complex</taxon>
    </lineage>
</organism>
<dbReference type="GO" id="GO:0010411">
    <property type="term" value="P:xyloglucan metabolic process"/>
    <property type="evidence" value="ECO:0007669"/>
    <property type="project" value="InterPro"/>
</dbReference>
<dbReference type="Pfam" id="PF06955">
    <property type="entry name" value="XET_C"/>
    <property type="match status" value="1"/>
</dbReference>
<dbReference type="InterPro" id="IPR008264">
    <property type="entry name" value="Beta_glucanase"/>
</dbReference>
<dbReference type="AlphaFoldDB" id="A0A678T8S9"/>
<dbReference type="Pfam" id="PF00722">
    <property type="entry name" value="Glyco_hydro_16"/>
    <property type="match status" value="1"/>
</dbReference>
<feature type="domain" description="GH16" evidence="9">
    <location>
        <begin position="31"/>
        <end position="224"/>
    </location>
</feature>
<evidence type="ECO:0000256" key="1">
    <source>
        <dbReference type="ARBA" id="ARBA00022679"/>
    </source>
</evidence>
<dbReference type="InterPro" id="IPR013320">
    <property type="entry name" value="ConA-like_dom_sf"/>
</dbReference>
<accession>A0A678T8S9</accession>
<proteinExistence type="inferred from homology"/>
<feature type="active site" description="Proton donor" evidence="5">
    <location>
        <position position="110"/>
    </location>
</feature>
<dbReference type="GO" id="GO:0042546">
    <property type="term" value="P:cell wall biogenesis"/>
    <property type="evidence" value="ECO:0007669"/>
    <property type="project" value="InterPro"/>
</dbReference>
<dbReference type="GO" id="GO:0071555">
    <property type="term" value="P:cell wall organization"/>
    <property type="evidence" value="ECO:0007669"/>
    <property type="project" value="UniProtKB-KW"/>
</dbReference>
<comment type="function">
    <text evidence="8">Catalyzes xyloglucan endohydrolysis (XEH) and/or endotransglycosylation (XET). Cleaves and religates xyloglucan polymers, an essential constituent of the primary cell wall, and thereby participates in cell wall construction of growing tissues.</text>
</comment>
<dbReference type="PIRSF" id="PIRSF005604">
    <property type="entry name" value="XET"/>
    <property type="match status" value="1"/>
</dbReference>
<dbReference type="EC" id="2.4.1.207" evidence="8"/>
<feature type="active site" description="Proton donor" evidence="5">
    <location>
        <position position="114"/>
    </location>
</feature>
<keyword evidence="8" id="KW-0961">Cell wall biogenesis/degradation</keyword>
<evidence type="ECO:0000256" key="4">
    <source>
        <dbReference type="ARBA" id="ARBA00023295"/>
    </source>
</evidence>
<evidence type="ECO:0000259" key="9">
    <source>
        <dbReference type="PROSITE" id="PS51762"/>
    </source>
</evidence>
<keyword evidence="4 8" id="KW-0326">Glycosidase</keyword>
<name>A0A678T8S9_SACOF</name>
<dbReference type="InterPro" id="IPR044791">
    <property type="entry name" value="Beta-glucanase/XTH"/>
</dbReference>
<keyword evidence="1 8" id="KW-0808">Transferase</keyword>
<dbReference type="SUPFAM" id="SSF49899">
    <property type="entry name" value="Concanavalin A-like lectins/glucanases"/>
    <property type="match status" value="1"/>
</dbReference>
<evidence type="ECO:0000256" key="3">
    <source>
        <dbReference type="ARBA" id="ARBA00023157"/>
    </source>
</evidence>
<comment type="similarity">
    <text evidence="8">Belongs to the glycosyl hydrolase 16 family.</text>
</comment>
<evidence type="ECO:0000256" key="5">
    <source>
        <dbReference type="PIRSR" id="PIRSR005604-1"/>
    </source>
</evidence>
<sequence>MALSSSSCKHRMVVLPFLALAMAYRTAVVALLYDDIEISWGQDTFFYMDGDMDTLALGLDHTSGSGFSSKDAYLYARFDMDIKLVSNDSAGTVATFYLTPDDVPWEYHDEVDMEFLGNATGEPYTLHTNVYVNGVGSREQQFHLWFDPAEDFHTYSNEWNPKYIIFLVDGLPIRAYKNDRARGVPFPTWQRMRVQGSLWNADEWATQGGRVKTDWTQAPFYAYYRNFRVTPCVPSPVVAWCGDEPAQSTWFDKRLDAAVLHKVQEEHMVYDYCTDQKRFKDKGLPVECTKA</sequence>
<evidence type="ECO:0000256" key="7">
    <source>
        <dbReference type="PIRSR" id="PIRSR608264-1"/>
    </source>
</evidence>
<dbReference type="GO" id="GO:0048046">
    <property type="term" value="C:apoplast"/>
    <property type="evidence" value="ECO:0007669"/>
    <property type="project" value="UniProtKB-SubCell"/>
</dbReference>
<dbReference type="Gene3D" id="2.60.120.200">
    <property type="match status" value="1"/>
</dbReference>